<gene>
    <name evidence="2" type="ORF">A3770_01p02440</name>
</gene>
<feature type="chain" id="PRO_5022759342" evidence="1">
    <location>
        <begin position="27"/>
        <end position="89"/>
    </location>
</feature>
<keyword evidence="3" id="KW-1185">Reference proteome</keyword>
<sequence>MISSTRTISLVLALAVVLAIASPVAAQTKGDWFNLMKELWIKQQLLGAAQNFQMPSFQMPAFQMPNFLSAVPAAGKYGGFLGRKLLSHA</sequence>
<proteinExistence type="predicted"/>
<dbReference type="EMBL" id="CP031034">
    <property type="protein sequence ID" value="QDZ17726.1"/>
    <property type="molecule type" value="Genomic_DNA"/>
</dbReference>
<feature type="signal peptide" evidence="1">
    <location>
        <begin position="1"/>
        <end position="26"/>
    </location>
</feature>
<evidence type="ECO:0000313" key="3">
    <source>
        <dbReference type="Proteomes" id="UP000316726"/>
    </source>
</evidence>
<evidence type="ECO:0000313" key="2">
    <source>
        <dbReference type="EMBL" id="QDZ17726.1"/>
    </source>
</evidence>
<dbReference type="AlphaFoldDB" id="A0A5B8MBE4"/>
<reference evidence="2 3" key="1">
    <citation type="submission" date="2018-07" db="EMBL/GenBank/DDBJ databases">
        <title>The complete nuclear genome of the prasinophyte Chloropicon primus (CCMP1205).</title>
        <authorList>
            <person name="Pombert J.-F."/>
            <person name="Otis C."/>
            <person name="Turmel M."/>
            <person name="Lemieux C."/>
        </authorList>
    </citation>
    <scope>NUCLEOTIDE SEQUENCE [LARGE SCALE GENOMIC DNA]</scope>
    <source>
        <strain evidence="2 3">CCMP1205</strain>
    </source>
</reference>
<organism evidence="2 3">
    <name type="scientific">Chloropicon primus</name>
    <dbReference type="NCBI Taxonomy" id="1764295"/>
    <lineage>
        <taxon>Eukaryota</taxon>
        <taxon>Viridiplantae</taxon>
        <taxon>Chlorophyta</taxon>
        <taxon>Chloropicophyceae</taxon>
        <taxon>Chloropicales</taxon>
        <taxon>Chloropicaceae</taxon>
        <taxon>Chloropicon</taxon>
    </lineage>
</organism>
<evidence type="ECO:0000256" key="1">
    <source>
        <dbReference type="SAM" id="SignalP"/>
    </source>
</evidence>
<protein>
    <submittedName>
        <fullName evidence="2">Uncharacterized protein</fullName>
    </submittedName>
</protein>
<dbReference type="Proteomes" id="UP000316726">
    <property type="component" value="Chromosome 1"/>
</dbReference>
<accession>A0A5B8MBE4</accession>
<keyword evidence="1" id="KW-0732">Signal</keyword>
<name>A0A5B8MBE4_9CHLO</name>